<evidence type="ECO:0008006" key="3">
    <source>
        <dbReference type="Google" id="ProtNLM"/>
    </source>
</evidence>
<sequence>MLFNFFKVKKDYIKNRIIVSFLGIKFHFKFRTEMKVGVAYNLFDGEELLESSIKSIRDCVDYICVVYQKVSYYGDKASADLEVVLNSLVENGLIDEIFLYERDFNSQQSKKLFEIEKRNIGLELCRKAGMTYFLSADVDEYYDSKQFKKALEYIYLNDIDASACSLFYYIKTPEYRLVADQDEENYYVPFVCKIFNESIHGNDFFSTYCDSCRIITPYKKFYLFPIQTVVMHHMSTIRNNLEKKYLNSSSNDGGIECKKKMTKDQEDIISWRPEENRIGNTEFFFFNNKIVKKVKNIFNVPTF</sequence>
<proteinExistence type="predicted"/>
<dbReference type="AlphaFoldDB" id="A0A662ZCG9"/>
<dbReference type="EMBL" id="FOSF01000077">
    <property type="protein sequence ID" value="SFK44586.1"/>
    <property type="molecule type" value="Genomic_DNA"/>
</dbReference>
<keyword evidence="2" id="KW-1185">Reference proteome</keyword>
<evidence type="ECO:0000313" key="1">
    <source>
        <dbReference type="EMBL" id="SFK44586.1"/>
    </source>
</evidence>
<organism evidence="1 2">
    <name type="scientific">Succinivibrio dextrinosolvens</name>
    <dbReference type="NCBI Taxonomy" id="83771"/>
    <lineage>
        <taxon>Bacteria</taxon>
        <taxon>Pseudomonadati</taxon>
        <taxon>Pseudomonadota</taxon>
        <taxon>Gammaproteobacteria</taxon>
        <taxon>Aeromonadales</taxon>
        <taxon>Succinivibrionaceae</taxon>
        <taxon>Succinivibrio</taxon>
    </lineage>
</organism>
<accession>A0A662ZCG9</accession>
<evidence type="ECO:0000313" key="2">
    <source>
        <dbReference type="Proteomes" id="UP000243374"/>
    </source>
</evidence>
<gene>
    <name evidence="1" type="ORF">SAMN04487865_10777</name>
</gene>
<name>A0A662ZCG9_9GAMM</name>
<dbReference type="Proteomes" id="UP000243374">
    <property type="component" value="Unassembled WGS sequence"/>
</dbReference>
<reference evidence="1 2" key="1">
    <citation type="submission" date="2016-10" db="EMBL/GenBank/DDBJ databases">
        <authorList>
            <person name="Varghese N."/>
            <person name="Submissions S."/>
        </authorList>
    </citation>
    <scope>NUCLEOTIDE SEQUENCE [LARGE SCALE GENOMIC DNA]</scope>
    <source>
        <strain evidence="1 2">22B</strain>
    </source>
</reference>
<protein>
    <recommendedName>
        <fullName evidence="3">Glycosyl transferase family 2</fullName>
    </recommendedName>
</protein>